<comment type="caution">
    <text evidence="2">The sequence shown here is derived from an EMBL/GenBank/DDBJ whole genome shotgun (WGS) entry which is preliminary data.</text>
</comment>
<reference evidence="2" key="1">
    <citation type="submission" date="2023-05" db="EMBL/GenBank/DDBJ databases">
        <title>Nepenthes gracilis genome sequencing.</title>
        <authorList>
            <person name="Fukushima K."/>
        </authorList>
    </citation>
    <scope>NUCLEOTIDE SEQUENCE</scope>
    <source>
        <strain evidence="2">SING2019-196</strain>
    </source>
</reference>
<keyword evidence="3" id="KW-1185">Reference proteome</keyword>
<feature type="compositionally biased region" description="Basic and acidic residues" evidence="1">
    <location>
        <begin position="57"/>
        <end position="66"/>
    </location>
</feature>
<organism evidence="2 3">
    <name type="scientific">Nepenthes gracilis</name>
    <name type="common">Slender pitcher plant</name>
    <dbReference type="NCBI Taxonomy" id="150966"/>
    <lineage>
        <taxon>Eukaryota</taxon>
        <taxon>Viridiplantae</taxon>
        <taxon>Streptophyta</taxon>
        <taxon>Embryophyta</taxon>
        <taxon>Tracheophyta</taxon>
        <taxon>Spermatophyta</taxon>
        <taxon>Magnoliopsida</taxon>
        <taxon>eudicotyledons</taxon>
        <taxon>Gunneridae</taxon>
        <taxon>Pentapetalae</taxon>
        <taxon>Caryophyllales</taxon>
        <taxon>Nepenthaceae</taxon>
        <taxon>Nepenthes</taxon>
    </lineage>
</organism>
<sequence length="66" mass="7007">MSEAATCSYDGSSDNALGTRVGGKKQLRRSVRSSSGIGSMKVQLHRSHSSRSTAECTEEKSDQNAS</sequence>
<evidence type="ECO:0000313" key="2">
    <source>
        <dbReference type="EMBL" id="GMH10407.1"/>
    </source>
</evidence>
<feature type="region of interest" description="Disordered" evidence="1">
    <location>
        <begin position="1"/>
        <end position="66"/>
    </location>
</feature>
<accession>A0AAD3XMN0</accession>
<gene>
    <name evidence="2" type="ORF">Nepgr_012248</name>
</gene>
<protein>
    <submittedName>
        <fullName evidence="2">Uncharacterized protein</fullName>
    </submittedName>
</protein>
<dbReference type="EMBL" id="BSYO01000010">
    <property type="protein sequence ID" value="GMH10407.1"/>
    <property type="molecule type" value="Genomic_DNA"/>
</dbReference>
<proteinExistence type="predicted"/>
<evidence type="ECO:0000256" key="1">
    <source>
        <dbReference type="SAM" id="MobiDB-lite"/>
    </source>
</evidence>
<name>A0AAD3XMN0_NEPGR</name>
<dbReference type="AlphaFoldDB" id="A0AAD3XMN0"/>
<feature type="compositionally biased region" description="Basic residues" evidence="1">
    <location>
        <begin position="22"/>
        <end position="31"/>
    </location>
</feature>
<evidence type="ECO:0000313" key="3">
    <source>
        <dbReference type="Proteomes" id="UP001279734"/>
    </source>
</evidence>
<dbReference type="Proteomes" id="UP001279734">
    <property type="component" value="Unassembled WGS sequence"/>
</dbReference>